<organism evidence="1 2">
    <name type="scientific">Perkinsus olseni</name>
    <name type="common">Perkinsus atlanticus</name>
    <dbReference type="NCBI Taxonomy" id="32597"/>
    <lineage>
        <taxon>Eukaryota</taxon>
        <taxon>Sar</taxon>
        <taxon>Alveolata</taxon>
        <taxon>Perkinsozoa</taxon>
        <taxon>Perkinsea</taxon>
        <taxon>Perkinsida</taxon>
        <taxon>Perkinsidae</taxon>
        <taxon>Perkinsus</taxon>
    </lineage>
</organism>
<dbReference type="EMBL" id="JABANM010021309">
    <property type="protein sequence ID" value="KAF4721433.1"/>
    <property type="molecule type" value="Genomic_DNA"/>
</dbReference>
<evidence type="ECO:0000313" key="2">
    <source>
        <dbReference type="Proteomes" id="UP000574390"/>
    </source>
</evidence>
<accession>A0A7J6RLI6</accession>
<protein>
    <submittedName>
        <fullName evidence="1">Uncharacterized protein</fullName>
    </submittedName>
</protein>
<dbReference type="Proteomes" id="UP000574390">
    <property type="component" value="Unassembled WGS sequence"/>
</dbReference>
<evidence type="ECO:0000313" key="1">
    <source>
        <dbReference type="EMBL" id="KAF4721433.1"/>
    </source>
</evidence>
<name>A0A7J6RLI6_PEROL</name>
<comment type="caution">
    <text evidence="1">The sequence shown here is derived from an EMBL/GenBank/DDBJ whole genome shotgun (WGS) entry which is preliminary data.</text>
</comment>
<proteinExistence type="predicted"/>
<gene>
    <name evidence="1" type="ORF">FOZ62_022032</name>
</gene>
<feature type="non-terminal residue" evidence="1">
    <location>
        <position position="1"/>
    </location>
</feature>
<sequence>MMDLPEHVTVDASTPSAAESLAHSPFMDAVLTDLLCDASIPLASSSDDENVGASSPKRSAKELVDRAASAAEKSKRKLTHKAQNRLIHSAASEYGMDGCLPEVVVGATQPREVLMDEVSESAETGTVESMQGTLGIFSMVLGRITGIPQSVKNVFAAACSVCRAVPRPVPKKASPEV</sequence>
<dbReference type="AlphaFoldDB" id="A0A7J6RLI6"/>
<reference evidence="1 2" key="1">
    <citation type="submission" date="2020-04" db="EMBL/GenBank/DDBJ databases">
        <title>Perkinsus olseni comparative genomics.</title>
        <authorList>
            <person name="Bogema D.R."/>
        </authorList>
    </citation>
    <scope>NUCLEOTIDE SEQUENCE [LARGE SCALE GENOMIC DNA]</scope>
    <source>
        <strain evidence="1">ATCC PRA-205</strain>
    </source>
</reference>